<reference evidence="1 2" key="1">
    <citation type="submission" date="2019-06" db="EMBL/GenBank/DDBJ databases">
        <title>New taxonomy in bacterial strain CC-CFT640, isolated from vineyard.</title>
        <authorList>
            <person name="Lin S.-Y."/>
            <person name="Tsai C.-F."/>
            <person name="Young C.-C."/>
        </authorList>
    </citation>
    <scope>NUCLEOTIDE SEQUENCE [LARGE SCALE GENOMIC DNA]</scope>
    <source>
        <strain evidence="1 2">CC-CFT640</strain>
    </source>
</reference>
<dbReference type="RefSeq" id="WP_147849631.1">
    <property type="nucleotide sequence ID" value="NZ_VDUZ01000031.1"/>
</dbReference>
<protein>
    <submittedName>
        <fullName evidence="1">Uncharacterized protein</fullName>
    </submittedName>
</protein>
<dbReference type="OrthoDB" id="8478643at2"/>
<sequence length="173" mass="18292">MAANTGIIFGTVTDTGGSAVGGAELTLNFILGDGSAIATGTSADIEGNLQGYPKATTNKDGKFVMPFQWSGTDIGKVVDGAVTASIYVAQWFSDNSHRYVNARCKLFLGLDLKKLIQVGYTDPSGSASDFVNVGKDFYASYREMLPTHGVFPTVMPLTTEVWGLIGKANPKLP</sequence>
<evidence type="ECO:0000313" key="2">
    <source>
        <dbReference type="Proteomes" id="UP000321638"/>
    </source>
</evidence>
<accession>A0A5C8PG01</accession>
<dbReference type="Proteomes" id="UP000321638">
    <property type="component" value="Unassembled WGS sequence"/>
</dbReference>
<gene>
    <name evidence="1" type="ORF">FHP25_24610</name>
</gene>
<keyword evidence="2" id="KW-1185">Reference proteome</keyword>
<dbReference type="EMBL" id="VDUZ01000031">
    <property type="protein sequence ID" value="TXL72733.1"/>
    <property type="molecule type" value="Genomic_DNA"/>
</dbReference>
<organism evidence="1 2">
    <name type="scientific">Vineibacter terrae</name>
    <dbReference type="NCBI Taxonomy" id="2586908"/>
    <lineage>
        <taxon>Bacteria</taxon>
        <taxon>Pseudomonadati</taxon>
        <taxon>Pseudomonadota</taxon>
        <taxon>Alphaproteobacteria</taxon>
        <taxon>Hyphomicrobiales</taxon>
        <taxon>Vineibacter</taxon>
    </lineage>
</organism>
<proteinExistence type="predicted"/>
<evidence type="ECO:0000313" key="1">
    <source>
        <dbReference type="EMBL" id="TXL72733.1"/>
    </source>
</evidence>
<name>A0A5C8PG01_9HYPH</name>
<dbReference type="AlphaFoldDB" id="A0A5C8PG01"/>
<comment type="caution">
    <text evidence="1">The sequence shown here is derived from an EMBL/GenBank/DDBJ whole genome shotgun (WGS) entry which is preliminary data.</text>
</comment>